<dbReference type="EMBL" id="CP046172">
    <property type="protein sequence ID" value="QIS12388.1"/>
    <property type="molecule type" value="Genomic_DNA"/>
</dbReference>
<dbReference type="PANTHER" id="PTHR21660">
    <property type="entry name" value="THIOESTERASE SUPERFAMILY MEMBER-RELATED"/>
    <property type="match status" value="1"/>
</dbReference>
<proteinExistence type="inferred from homology"/>
<dbReference type="AlphaFoldDB" id="A0A6G9YGR3"/>
<gene>
    <name evidence="4" type="ORF">F5544_22635</name>
</gene>
<keyword evidence="2" id="KW-0378">Hydrolase</keyword>
<dbReference type="RefSeq" id="WP_167475080.1">
    <property type="nucleotide sequence ID" value="NZ_CP046172.1"/>
</dbReference>
<name>A0A6G9YGR3_9NOCA</name>
<keyword evidence="5" id="KW-1185">Reference proteome</keyword>
<dbReference type="PANTHER" id="PTHR21660:SF1">
    <property type="entry name" value="ACYL-COENZYME A THIOESTERASE 13"/>
    <property type="match status" value="1"/>
</dbReference>
<comment type="similarity">
    <text evidence="1">Belongs to the thioesterase PaaI family.</text>
</comment>
<organism evidence="4 5">
    <name type="scientific">Nocardia arthritidis</name>
    <dbReference type="NCBI Taxonomy" id="228602"/>
    <lineage>
        <taxon>Bacteria</taxon>
        <taxon>Bacillati</taxon>
        <taxon>Actinomycetota</taxon>
        <taxon>Actinomycetes</taxon>
        <taxon>Mycobacteriales</taxon>
        <taxon>Nocardiaceae</taxon>
        <taxon>Nocardia</taxon>
    </lineage>
</organism>
<dbReference type="SUPFAM" id="SSF54637">
    <property type="entry name" value="Thioesterase/thiol ester dehydrase-isomerase"/>
    <property type="match status" value="1"/>
</dbReference>
<reference evidence="4 5" key="1">
    <citation type="journal article" date="2019" name="ACS Chem. Biol.">
        <title>Identification and Mobilization of a Cryptic Antibiotic Biosynthesis Gene Locus from a Human-Pathogenic Nocardia Isolate.</title>
        <authorList>
            <person name="Herisse M."/>
            <person name="Ishida K."/>
            <person name="Porter J.L."/>
            <person name="Howden B."/>
            <person name="Hertweck C."/>
            <person name="Stinear T.P."/>
            <person name="Pidot S.J."/>
        </authorList>
    </citation>
    <scope>NUCLEOTIDE SEQUENCE [LARGE SCALE GENOMIC DNA]</scope>
    <source>
        <strain evidence="4 5">AUSMDU00012717</strain>
    </source>
</reference>
<sequence>MSDDATIRGHDRIAEHITPIFRGIPTPPGVDLALPPPSMKTLGLRFEEYVPAQSLTATVTVSEEFGNVVGMLQGGLLSAMLDDVIGALSFLTARGLTTSLELTTHFLRPVRLGERLRLTAVVRKAGRTAIYVSAEAHNADGKLVATAMSAQHVVSMPTP</sequence>
<evidence type="ECO:0000256" key="2">
    <source>
        <dbReference type="ARBA" id="ARBA00022801"/>
    </source>
</evidence>
<evidence type="ECO:0000259" key="3">
    <source>
        <dbReference type="Pfam" id="PF03061"/>
    </source>
</evidence>
<evidence type="ECO:0000256" key="1">
    <source>
        <dbReference type="ARBA" id="ARBA00008324"/>
    </source>
</evidence>
<dbReference type="InterPro" id="IPR039298">
    <property type="entry name" value="ACOT13"/>
</dbReference>
<dbReference type="Gene3D" id="3.10.129.10">
    <property type="entry name" value="Hotdog Thioesterase"/>
    <property type="match status" value="1"/>
</dbReference>
<dbReference type="CDD" id="cd03443">
    <property type="entry name" value="PaaI_thioesterase"/>
    <property type="match status" value="1"/>
</dbReference>
<dbReference type="NCBIfam" id="TIGR00369">
    <property type="entry name" value="unchar_dom_1"/>
    <property type="match status" value="1"/>
</dbReference>
<dbReference type="KEGG" id="nah:F5544_22635"/>
<evidence type="ECO:0000313" key="5">
    <source>
        <dbReference type="Proteomes" id="UP000503540"/>
    </source>
</evidence>
<accession>A0A6G9YGR3</accession>
<dbReference type="GO" id="GO:0047617">
    <property type="term" value="F:fatty acyl-CoA hydrolase activity"/>
    <property type="evidence" value="ECO:0007669"/>
    <property type="project" value="InterPro"/>
</dbReference>
<dbReference type="InterPro" id="IPR003736">
    <property type="entry name" value="PAAI_dom"/>
</dbReference>
<dbReference type="InterPro" id="IPR006683">
    <property type="entry name" value="Thioestr_dom"/>
</dbReference>
<dbReference type="Proteomes" id="UP000503540">
    <property type="component" value="Chromosome"/>
</dbReference>
<protein>
    <submittedName>
        <fullName evidence="4">Hotdog fold thioesterase</fullName>
    </submittedName>
</protein>
<feature type="domain" description="Thioesterase" evidence="3">
    <location>
        <begin position="70"/>
        <end position="145"/>
    </location>
</feature>
<dbReference type="InterPro" id="IPR029069">
    <property type="entry name" value="HotDog_dom_sf"/>
</dbReference>
<dbReference type="Pfam" id="PF03061">
    <property type="entry name" value="4HBT"/>
    <property type="match status" value="1"/>
</dbReference>
<evidence type="ECO:0000313" key="4">
    <source>
        <dbReference type="EMBL" id="QIS12388.1"/>
    </source>
</evidence>